<dbReference type="OrthoDB" id="6499973at2759"/>
<sequence>MRRLPKRYRPTLARRYLQDLLPLTGIKTPLACPEWQLPESVHPRISLRIRLEHAGLTHLTIGKKSVTSSFMERNELSTEQISFVLTVFGAAEVAGKIAFAMFGDRLPCLKMYVIVTSSLCGAVVSAFLTLCSTFQQMMCLSIAWGLCRGGCYGASMAAANELFRSYGPRVVTAIALFGFGLGSLMGAPILGGLYDLTGDYTFSLFVLVGSFSLSVLCAVLIPAKRKLQRRWCVSRDAMENKRHHNKSSDTVYLEKPNTAELGTPNPAYESEC</sequence>
<dbReference type="Proteomes" id="UP000887568">
    <property type="component" value="Unplaced"/>
</dbReference>
<accession>A0A913ZTZ1</accession>
<dbReference type="AlphaFoldDB" id="A0A913ZTZ1"/>
<dbReference type="InterPro" id="IPR036259">
    <property type="entry name" value="MFS_trans_sf"/>
</dbReference>
<dbReference type="GeneID" id="119727409"/>
<feature type="transmembrane region" description="Helical" evidence="2">
    <location>
        <begin position="81"/>
        <end position="103"/>
    </location>
</feature>
<dbReference type="InterPro" id="IPR011701">
    <property type="entry name" value="MFS"/>
</dbReference>
<keyword evidence="4" id="KW-1185">Reference proteome</keyword>
<dbReference type="Pfam" id="PF07690">
    <property type="entry name" value="MFS_1"/>
    <property type="match status" value="1"/>
</dbReference>
<dbReference type="InterPro" id="IPR050327">
    <property type="entry name" value="Proton-linked_MCT"/>
</dbReference>
<evidence type="ECO:0000256" key="2">
    <source>
        <dbReference type="SAM" id="Phobius"/>
    </source>
</evidence>
<evidence type="ECO:0008006" key="5">
    <source>
        <dbReference type="Google" id="ProtNLM"/>
    </source>
</evidence>
<proteinExistence type="predicted"/>
<dbReference type="PANTHER" id="PTHR11360">
    <property type="entry name" value="MONOCARBOXYLATE TRANSPORTER"/>
    <property type="match status" value="1"/>
</dbReference>
<organism evidence="3 4">
    <name type="scientific">Patiria miniata</name>
    <name type="common">Bat star</name>
    <name type="synonym">Asterina miniata</name>
    <dbReference type="NCBI Taxonomy" id="46514"/>
    <lineage>
        <taxon>Eukaryota</taxon>
        <taxon>Metazoa</taxon>
        <taxon>Echinodermata</taxon>
        <taxon>Eleutherozoa</taxon>
        <taxon>Asterozoa</taxon>
        <taxon>Asteroidea</taxon>
        <taxon>Valvatacea</taxon>
        <taxon>Valvatida</taxon>
        <taxon>Asterinidae</taxon>
        <taxon>Patiria</taxon>
    </lineage>
</organism>
<evidence type="ECO:0000313" key="3">
    <source>
        <dbReference type="EnsemblMetazoa" id="XP_038055203.1"/>
    </source>
</evidence>
<dbReference type="EnsemblMetazoa" id="XM_038199275.1">
    <property type="protein sequence ID" value="XP_038055203.1"/>
    <property type="gene ID" value="LOC119727409"/>
</dbReference>
<evidence type="ECO:0000256" key="1">
    <source>
        <dbReference type="SAM" id="MobiDB-lite"/>
    </source>
</evidence>
<dbReference type="PANTHER" id="PTHR11360:SF172">
    <property type="entry name" value="MAJOR FACILITATOR SUPERFAMILY (MFS) PROFILE DOMAIN-CONTAINING PROTEIN"/>
    <property type="match status" value="1"/>
</dbReference>
<dbReference type="Gene3D" id="1.20.1250.20">
    <property type="entry name" value="MFS general substrate transporter like domains"/>
    <property type="match status" value="1"/>
</dbReference>
<dbReference type="SUPFAM" id="SSF103473">
    <property type="entry name" value="MFS general substrate transporter"/>
    <property type="match status" value="1"/>
</dbReference>
<dbReference type="RefSeq" id="XP_038055203.1">
    <property type="nucleotide sequence ID" value="XM_038199275.1"/>
</dbReference>
<protein>
    <recommendedName>
        <fullName evidence="5">Major facilitator superfamily (MFS) profile domain-containing protein</fullName>
    </recommendedName>
</protein>
<feature type="region of interest" description="Disordered" evidence="1">
    <location>
        <begin position="242"/>
        <end position="272"/>
    </location>
</feature>
<feature type="transmembrane region" description="Helical" evidence="2">
    <location>
        <begin position="170"/>
        <end position="194"/>
    </location>
</feature>
<feature type="transmembrane region" description="Helical" evidence="2">
    <location>
        <begin position="200"/>
        <end position="221"/>
    </location>
</feature>
<name>A0A913ZTZ1_PATMI</name>
<reference evidence="3" key="1">
    <citation type="submission" date="2022-11" db="UniProtKB">
        <authorList>
            <consortium name="EnsemblMetazoa"/>
        </authorList>
    </citation>
    <scope>IDENTIFICATION</scope>
</reference>
<keyword evidence="2" id="KW-0472">Membrane</keyword>
<dbReference type="GO" id="GO:0008028">
    <property type="term" value="F:monocarboxylic acid transmembrane transporter activity"/>
    <property type="evidence" value="ECO:0007669"/>
    <property type="project" value="TreeGrafter"/>
</dbReference>
<keyword evidence="2" id="KW-0812">Transmembrane</keyword>
<feature type="transmembrane region" description="Helical" evidence="2">
    <location>
        <begin position="109"/>
        <end position="131"/>
    </location>
</feature>
<keyword evidence="2" id="KW-1133">Transmembrane helix</keyword>
<evidence type="ECO:0000313" key="4">
    <source>
        <dbReference type="Proteomes" id="UP000887568"/>
    </source>
</evidence>